<feature type="compositionally biased region" description="Polar residues" evidence="1">
    <location>
        <begin position="264"/>
        <end position="281"/>
    </location>
</feature>
<dbReference type="InterPro" id="IPR021139">
    <property type="entry name" value="NYN"/>
</dbReference>
<dbReference type="Pfam" id="PF01936">
    <property type="entry name" value="NYN"/>
    <property type="match status" value="1"/>
</dbReference>
<protein>
    <recommendedName>
        <fullName evidence="2">NYN domain-containing protein</fullName>
    </recommendedName>
</protein>
<evidence type="ECO:0000256" key="1">
    <source>
        <dbReference type="SAM" id="MobiDB-lite"/>
    </source>
</evidence>
<name>A0A078ADI1_STYLE</name>
<dbReference type="InParanoid" id="A0A078ADI1"/>
<dbReference type="EMBL" id="CCKQ01008154">
    <property type="protein sequence ID" value="CDW79597.1"/>
    <property type="molecule type" value="Genomic_DNA"/>
</dbReference>
<gene>
    <name evidence="3" type="primary">Contig10632.g11352</name>
    <name evidence="3" type="ORF">STYLEM_8587</name>
</gene>
<feature type="domain" description="NYN" evidence="2">
    <location>
        <begin position="47"/>
        <end position="215"/>
    </location>
</feature>
<dbReference type="GO" id="GO:0004540">
    <property type="term" value="F:RNA nuclease activity"/>
    <property type="evidence" value="ECO:0007669"/>
    <property type="project" value="InterPro"/>
</dbReference>
<organism evidence="3 4">
    <name type="scientific">Stylonychia lemnae</name>
    <name type="common">Ciliate</name>
    <dbReference type="NCBI Taxonomy" id="5949"/>
    <lineage>
        <taxon>Eukaryota</taxon>
        <taxon>Sar</taxon>
        <taxon>Alveolata</taxon>
        <taxon>Ciliophora</taxon>
        <taxon>Intramacronucleata</taxon>
        <taxon>Spirotrichea</taxon>
        <taxon>Stichotrichia</taxon>
        <taxon>Sporadotrichida</taxon>
        <taxon>Oxytrichidae</taxon>
        <taxon>Stylonychinae</taxon>
        <taxon>Stylonychia</taxon>
    </lineage>
</organism>
<evidence type="ECO:0000313" key="4">
    <source>
        <dbReference type="Proteomes" id="UP000039865"/>
    </source>
</evidence>
<evidence type="ECO:0000313" key="3">
    <source>
        <dbReference type="EMBL" id="CDW79597.1"/>
    </source>
</evidence>
<reference evidence="3 4" key="1">
    <citation type="submission" date="2014-06" db="EMBL/GenBank/DDBJ databases">
        <authorList>
            <person name="Swart Estienne"/>
        </authorList>
    </citation>
    <scope>NUCLEOTIDE SEQUENCE [LARGE SCALE GENOMIC DNA]</scope>
    <source>
        <strain evidence="3 4">130c</strain>
    </source>
</reference>
<evidence type="ECO:0000259" key="2">
    <source>
        <dbReference type="Pfam" id="PF01936"/>
    </source>
</evidence>
<sequence>MNYRKNQQEDGLNQNSMPIPFPTSYQPYQNILGGVPPGSGQGQSVLIIDGAYLQVGARDIEKSSNRKLALTEDNIHNLIKYMQDKTGYQLTQRHFVTAEKDSQSIALRQNTYNSLKKNSISVDIRGFKKKQAWCPNKTCPHSQKAFDFQVQQEVDVAIVMKAMKIAFSNQLEQLVLIAGDGDFKDMVEFFTETLYKKVWIFGYKASLSASLHEKASPGCVYFLDDIWEQISMPRLKDLMPNNHFDIRKPIEKIICAPEVIDIPSKSSNSSQEEIERQNLSNMMDEKEKARIEKEKEIKIQKDLQLLIKLGFDDKLAQEALDQHPGDPHEDSLNNLSSQIPPTIYQTRQMIQISMRLDCQVYFNVGPRLQAQSHSFEIEPGSSAIKLPPSQYQFIIKFYLMLK</sequence>
<dbReference type="AlphaFoldDB" id="A0A078ADI1"/>
<accession>A0A078ADI1</accession>
<keyword evidence="4" id="KW-1185">Reference proteome</keyword>
<dbReference type="Gene3D" id="3.40.50.1010">
    <property type="entry name" value="5'-nuclease"/>
    <property type="match status" value="1"/>
</dbReference>
<proteinExistence type="predicted"/>
<feature type="region of interest" description="Disordered" evidence="1">
    <location>
        <begin position="264"/>
        <end position="284"/>
    </location>
</feature>
<dbReference type="Proteomes" id="UP000039865">
    <property type="component" value="Unassembled WGS sequence"/>
</dbReference>